<name>A0A292PUC6_9PEZI</name>
<feature type="transmembrane region" description="Helical" evidence="2">
    <location>
        <begin position="248"/>
        <end position="269"/>
    </location>
</feature>
<keyword evidence="2" id="KW-1133">Transmembrane helix</keyword>
<keyword evidence="2" id="KW-0472">Membrane</keyword>
<evidence type="ECO:0000313" key="3">
    <source>
        <dbReference type="EMBL" id="CUS10248.1"/>
    </source>
</evidence>
<sequence>MAGWRPPAFRTTEEFSEWAYKYVRRLAKVVTSLSIAATVIRFVQLALMAALSLAYATGSPGVYHDVLVWDKNASAPFEVTVYRNLTSWTVVHDRNLSQSGNTIISSFVWTRDSEPGCVKYSCNDTRYNCSGDRWQSSRIGYGDSPGFGGKDEYPNHIYVIDRAVFGLIVVVVSSSASGFTTAFEARNPDTLGFLRFIASIDFIFSLGYIAIGVVPLFWSQELELLSSQVKLKVLRAPRRPPHGGGVKVVVGLGWLIGQVIMETVVLHHYLTNETIYMVCIRVLYITQFIIDIFLITKLGKLAPVAKLPGGRLHQPRQQGGEFGPQATAVTRLSSSEWTGSAQSASTTVRRVPGGLGNPELV</sequence>
<feature type="transmembrane region" description="Helical" evidence="2">
    <location>
        <begin position="195"/>
        <end position="218"/>
    </location>
</feature>
<evidence type="ECO:0000256" key="2">
    <source>
        <dbReference type="SAM" id="Phobius"/>
    </source>
</evidence>
<evidence type="ECO:0000313" key="4">
    <source>
        <dbReference type="Proteomes" id="UP001412239"/>
    </source>
</evidence>
<evidence type="ECO:0000256" key="1">
    <source>
        <dbReference type="SAM" id="MobiDB-lite"/>
    </source>
</evidence>
<proteinExistence type="predicted"/>
<gene>
    <name evidence="3" type="ORF">GSTUAT00005618001</name>
</gene>
<feature type="compositionally biased region" description="Polar residues" evidence="1">
    <location>
        <begin position="335"/>
        <end position="348"/>
    </location>
</feature>
<dbReference type="AlphaFoldDB" id="A0A292PUC6"/>
<accession>A0A292PUC6</accession>
<organism evidence="3 4">
    <name type="scientific">Tuber aestivum</name>
    <name type="common">summer truffle</name>
    <dbReference type="NCBI Taxonomy" id="59557"/>
    <lineage>
        <taxon>Eukaryota</taxon>
        <taxon>Fungi</taxon>
        <taxon>Dikarya</taxon>
        <taxon>Ascomycota</taxon>
        <taxon>Pezizomycotina</taxon>
        <taxon>Pezizomycetes</taxon>
        <taxon>Pezizales</taxon>
        <taxon>Tuberaceae</taxon>
        <taxon>Tuber</taxon>
    </lineage>
</organism>
<protein>
    <submittedName>
        <fullName evidence="3">Uncharacterized protein</fullName>
    </submittedName>
</protein>
<feature type="transmembrane region" description="Helical" evidence="2">
    <location>
        <begin position="163"/>
        <end position="183"/>
    </location>
</feature>
<reference evidence="3" key="1">
    <citation type="submission" date="2015-10" db="EMBL/GenBank/DDBJ databases">
        <authorList>
            <person name="Regsiter A."/>
            <person name="william w."/>
        </authorList>
    </citation>
    <scope>NUCLEOTIDE SEQUENCE</scope>
    <source>
        <strain evidence="3">Montdore</strain>
    </source>
</reference>
<dbReference type="EMBL" id="LN891051">
    <property type="protein sequence ID" value="CUS10248.1"/>
    <property type="molecule type" value="Genomic_DNA"/>
</dbReference>
<keyword evidence="4" id="KW-1185">Reference proteome</keyword>
<keyword evidence="2" id="KW-0812">Transmembrane</keyword>
<feature type="transmembrane region" description="Helical" evidence="2">
    <location>
        <begin position="275"/>
        <end position="296"/>
    </location>
</feature>
<dbReference type="Proteomes" id="UP001412239">
    <property type="component" value="Unassembled WGS sequence"/>
</dbReference>
<feature type="region of interest" description="Disordered" evidence="1">
    <location>
        <begin position="335"/>
        <end position="361"/>
    </location>
</feature>